<evidence type="ECO:0000259" key="2">
    <source>
        <dbReference type="Pfam" id="PF00724"/>
    </source>
</evidence>
<organism evidence="3 4">
    <name type="scientific">Janibacter alkaliphilus</name>
    <dbReference type="NCBI Taxonomy" id="1069963"/>
    <lineage>
        <taxon>Bacteria</taxon>
        <taxon>Bacillati</taxon>
        <taxon>Actinomycetota</taxon>
        <taxon>Actinomycetes</taxon>
        <taxon>Micrococcales</taxon>
        <taxon>Intrasporangiaceae</taxon>
        <taxon>Janibacter</taxon>
    </lineage>
</organism>
<reference evidence="3 4" key="1">
    <citation type="submission" date="2020-07" db="EMBL/GenBank/DDBJ databases">
        <title>Sequencing the genomes of 1000 actinobacteria strains.</title>
        <authorList>
            <person name="Klenk H.-P."/>
        </authorList>
    </citation>
    <scope>NUCLEOTIDE SEQUENCE [LARGE SCALE GENOMIC DNA]</scope>
    <source>
        <strain evidence="3 4">DSM 24723</strain>
    </source>
</reference>
<dbReference type="InterPro" id="IPR045247">
    <property type="entry name" value="Oye-like"/>
</dbReference>
<evidence type="ECO:0000313" key="4">
    <source>
        <dbReference type="Proteomes" id="UP000592181"/>
    </source>
</evidence>
<dbReference type="InterPro" id="IPR013785">
    <property type="entry name" value="Aldolase_TIM"/>
</dbReference>
<dbReference type="AlphaFoldDB" id="A0A852X7E1"/>
<dbReference type="InterPro" id="IPR001155">
    <property type="entry name" value="OxRdtase_FMN_N"/>
</dbReference>
<feature type="domain" description="NADH:flavin oxidoreductase/NADH oxidase N-terminal" evidence="2">
    <location>
        <begin position="6"/>
        <end position="334"/>
    </location>
</feature>
<comment type="caution">
    <text evidence="3">The sequence shown here is derived from an EMBL/GenBank/DDBJ whole genome shotgun (WGS) entry which is preliminary data.</text>
</comment>
<evidence type="ECO:0000256" key="1">
    <source>
        <dbReference type="SAM" id="MobiDB-lite"/>
    </source>
</evidence>
<dbReference type="EMBL" id="JACBZX010000001">
    <property type="protein sequence ID" value="NYG36693.1"/>
    <property type="molecule type" value="Genomic_DNA"/>
</dbReference>
<dbReference type="Gene3D" id="3.20.20.70">
    <property type="entry name" value="Aldolase class I"/>
    <property type="match status" value="1"/>
</dbReference>
<dbReference type="PANTHER" id="PTHR22893">
    <property type="entry name" value="NADH OXIDOREDUCTASE-RELATED"/>
    <property type="match status" value="1"/>
</dbReference>
<feature type="region of interest" description="Disordered" evidence="1">
    <location>
        <begin position="346"/>
        <end position="367"/>
    </location>
</feature>
<keyword evidence="4" id="KW-1185">Reference proteome</keyword>
<dbReference type="GO" id="GO:0010181">
    <property type="term" value="F:FMN binding"/>
    <property type="evidence" value="ECO:0007669"/>
    <property type="project" value="InterPro"/>
</dbReference>
<accession>A0A852X7E1</accession>
<protein>
    <submittedName>
        <fullName evidence="3">N-ethylmaleimide reductase</fullName>
        <ecNumber evidence="3">1.-.-.-</ecNumber>
    </submittedName>
</protein>
<sequence length="367" mass="39266">MSDTTLFTPVTAGALRLPSRIVMAPMTRLRAETDGTPTPEMTEYYRQRADAGLIVTEGIWPSSDGQSEWRVPGLQTERHAAGWRSVTNAVHAAGGRIVAQLMHGGRKGHPDARADGSLPAGASPVADPEHVHLPDGTTAPSPVPAELSTGDIDRVVRDHAAAARRAIDAGFDGVELHGANSYLTHQFLADGTNLRRDGYGGSTVGRMRLAVELVEALVEAVGAHRVGVRLSPGNPQFGMVERDPAPLYRALLGELDRHGLAYLHLTDDDRYPALADLRPRWRGTLVANVGENREATTRASAKRVLAAGHADAVSFGRGFLRNPDLVDRLRHDLPWNPLDEARLYTPGPGGYTDYPRHGGASAGSPAG</sequence>
<keyword evidence="3" id="KW-0560">Oxidoreductase</keyword>
<name>A0A852X7E1_9MICO</name>
<feature type="region of interest" description="Disordered" evidence="1">
    <location>
        <begin position="103"/>
        <end position="147"/>
    </location>
</feature>
<gene>
    <name evidence="3" type="ORF">BJY28_001162</name>
</gene>
<dbReference type="PANTHER" id="PTHR22893:SF91">
    <property type="entry name" value="NADPH DEHYDROGENASE 2-RELATED"/>
    <property type="match status" value="1"/>
</dbReference>
<dbReference type="Pfam" id="PF00724">
    <property type="entry name" value="Oxidored_FMN"/>
    <property type="match status" value="1"/>
</dbReference>
<evidence type="ECO:0000313" key="3">
    <source>
        <dbReference type="EMBL" id="NYG36693.1"/>
    </source>
</evidence>
<dbReference type="RefSeq" id="WP_179462157.1">
    <property type="nucleotide sequence ID" value="NZ_JACBZX010000001.1"/>
</dbReference>
<dbReference type="GO" id="GO:0016491">
    <property type="term" value="F:oxidoreductase activity"/>
    <property type="evidence" value="ECO:0007669"/>
    <property type="project" value="UniProtKB-KW"/>
</dbReference>
<dbReference type="CDD" id="cd02933">
    <property type="entry name" value="OYE_like_FMN"/>
    <property type="match status" value="1"/>
</dbReference>
<dbReference type="SUPFAM" id="SSF51395">
    <property type="entry name" value="FMN-linked oxidoreductases"/>
    <property type="match status" value="1"/>
</dbReference>
<dbReference type="EC" id="1.-.-.-" evidence="3"/>
<proteinExistence type="predicted"/>
<dbReference type="Proteomes" id="UP000592181">
    <property type="component" value="Unassembled WGS sequence"/>
</dbReference>